<keyword evidence="1" id="KW-1003">Cell membrane</keyword>
<dbReference type="Pfam" id="PF22820">
    <property type="entry name" value="TcaA_3rd_4th"/>
    <property type="match status" value="1"/>
</dbReference>
<evidence type="ECO:0000256" key="1">
    <source>
        <dbReference type="PIRNR" id="PIRNR032522"/>
    </source>
</evidence>
<dbReference type="PANTHER" id="PTHR40038">
    <property type="entry name" value="MEMBRANE-ASSOCIATED PROTEIN TCAA"/>
    <property type="match status" value="1"/>
</dbReference>
<feature type="domain" description="Zinc-ribbon" evidence="4">
    <location>
        <begin position="3"/>
        <end position="25"/>
    </location>
</feature>
<dbReference type="InterPro" id="IPR026870">
    <property type="entry name" value="Zinc_ribbon_dom"/>
</dbReference>
<dbReference type="InterPro" id="IPR054530">
    <property type="entry name" value="TcaA_4th"/>
</dbReference>
<feature type="domain" description="TcaA second" evidence="5">
    <location>
        <begin position="91"/>
        <end position="187"/>
    </location>
</feature>
<accession>A0AAW7CK70</accession>
<sequence>MRYCKQCGHELKPGQTFCTHCGASVEASKRETAAASGESSQLRKEETGTRSNTGAKLKQLPPYTKWVALAVVLVLALGFAGFKTVQAMSKPSKTAEQFISAIQKNQAEKVASILNNSQNEVKADKNSAQQVIDYYKKNPDMFLSLSKSLRSEASSMEKSGTNISKSNDLFSVKKAGKKWLIFDRYGIGAKPLFIKVRSNRSNATVYIDNVKQDKIKKDKTYTYGPYLPAIHKVKATRPSTYTTVSDSDELDPREAENQNLTADLDLEGKMITIYSDYDDAVLYVNDKSTGKKLRDIDTFGPVSTDGSMKLFAKLDTNLGSKKSNTVTIKDDTDEVDFTFPGLSLADDIGDSNNGSGDTDEADIISTIKEHYTDISNGFYNAAYDMFSAERQSKMDFDKWESGVESNVSNDVTVSVDAINGNKATASIYLVSTDEKDGNKTVKHFKGTWNLVKENGEWKLGNSSIKQTN</sequence>
<dbReference type="Pfam" id="PF13240">
    <property type="entry name" value="Zn_Ribbon_1"/>
    <property type="match status" value="1"/>
</dbReference>
<evidence type="ECO:0000259" key="5">
    <source>
        <dbReference type="Pfam" id="PF22813"/>
    </source>
</evidence>
<dbReference type="Proteomes" id="UP001223084">
    <property type="component" value="Unassembled WGS sequence"/>
</dbReference>
<evidence type="ECO:0000259" key="6">
    <source>
        <dbReference type="Pfam" id="PF22820"/>
    </source>
</evidence>
<dbReference type="InterPro" id="IPR023599">
    <property type="entry name" value="Mem_prot_TcaA"/>
</dbReference>
<evidence type="ECO:0000256" key="2">
    <source>
        <dbReference type="SAM" id="MobiDB-lite"/>
    </source>
</evidence>
<comment type="subcellular location">
    <subcellularLocation>
        <location evidence="1">Cell membrane</location>
        <topology evidence="1">Single-pass membrane protein</topology>
    </subcellularLocation>
</comment>
<name>A0AAW7CK70_HEYCO</name>
<proteinExistence type="inferred from homology"/>
<dbReference type="InterPro" id="IPR054529">
    <property type="entry name" value="TcaA_2nd"/>
</dbReference>
<comment type="similarity">
    <text evidence="1">Belongs to the tcaA family.</text>
</comment>
<feature type="transmembrane region" description="Helical" evidence="3">
    <location>
        <begin position="66"/>
        <end position="85"/>
    </location>
</feature>
<keyword evidence="3" id="KW-1133">Transmembrane helix</keyword>
<dbReference type="GO" id="GO:0008270">
    <property type="term" value="F:zinc ion binding"/>
    <property type="evidence" value="ECO:0007669"/>
    <property type="project" value="UniProtKB-KW"/>
</dbReference>
<dbReference type="Pfam" id="PF22813">
    <property type="entry name" value="TcaA_2nd"/>
    <property type="match status" value="1"/>
</dbReference>
<organism evidence="7 8">
    <name type="scientific">Heyndrickxia coagulans</name>
    <name type="common">Weizmannia coagulans</name>
    <dbReference type="NCBI Taxonomy" id="1398"/>
    <lineage>
        <taxon>Bacteria</taxon>
        <taxon>Bacillati</taxon>
        <taxon>Bacillota</taxon>
        <taxon>Bacilli</taxon>
        <taxon>Bacillales</taxon>
        <taxon>Bacillaceae</taxon>
        <taxon>Heyndrickxia</taxon>
    </lineage>
</organism>
<dbReference type="AlphaFoldDB" id="A0AAW7CK70"/>
<dbReference type="PANTHER" id="PTHR40038:SF1">
    <property type="entry name" value="MEMBRANE-ASSOCIATED PROTEIN TCAA"/>
    <property type="match status" value="1"/>
</dbReference>
<keyword evidence="3" id="KW-0812">Transmembrane</keyword>
<dbReference type="GO" id="GO:0046677">
    <property type="term" value="P:response to antibiotic"/>
    <property type="evidence" value="ECO:0007669"/>
    <property type="project" value="UniProtKB-KW"/>
</dbReference>
<keyword evidence="1 3" id="KW-0472">Membrane</keyword>
<evidence type="ECO:0000259" key="4">
    <source>
        <dbReference type="Pfam" id="PF13240"/>
    </source>
</evidence>
<feature type="region of interest" description="Disordered" evidence="2">
    <location>
        <begin position="32"/>
        <end position="55"/>
    </location>
</feature>
<dbReference type="EMBL" id="JASUZX010000001">
    <property type="protein sequence ID" value="MDL5040431.1"/>
    <property type="molecule type" value="Genomic_DNA"/>
</dbReference>
<dbReference type="RefSeq" id="WP_285958012.1">
    <property type="nucleotide sequence ID" value="NZ_JASUZX010000001.1"/>
</dbReference>
<comment type="caution">
    <text evidence="7">The sequence shown here is derived from an EMBL/GenBank/DDBJ whole genome shotgun (WGS) entry which is preliminary data.</text>
</comment>
<evidence type="ECO:0000256" key="3">
    <source>
        <dbReference type="SAM" id="Phobius"/>
    </source>
</evidence>
<evidence type="ECO:0000313" key="7">
    <source>
        <dbReference type="EMBL" id="MDL5040431.1"/>
    </source>
</evidence>
<reference evidence="7" key="1">
    <citation type="submission" date="2023-06" db="EMBL/GenBank/DDBJ databases">
        <title>Probiogenomic evaluation and L lactic producing Weizmannia coaggulans BKMTCR2-2 from tree bark.</title>
        <authorList>
            <person name="Mahittikon J."/>
            <person name="Tanasupawat S."/>
        </authorList>
    </citation>
    <scope>NUCLEOTIDE SEQUENCE</scope>
    <source>
        <strain evidence="7">BKMTCR2-2</strain>
    </source>
</reference>
<dbReference type="PIRSF" id="PIRSF032522">
    <property type="entry name" value="TcaA"/>
    <property type="match status" value="1"/>
</dbReference>
<feature type="domain" description="TcaA 4th" evidence="6">
    <location>
        <begin position="267"/>
        <end position="339"/>
    </location>
</feature>
<protein>
    <recommendedName>
        <fullName evidence="1">Membrane-associated protein</fullName>
    </recommendedName>
</protein>
<evidence type="ECO:0000313" key="8">
    <source>
        <dbReference type="Proteomes" id="UP001223084"/>
    </source>
</evidence>
<gene>
    <name evidence="7" type="ORF">QN341_04955</name>
</gene>
<dbReference type="GO" id="GO:0005886">
    <property type="term" value="C:plasma membrane"/>
    <property type="evidence" value="ECO:0007669"/>
    <property type="project" value="UniProtKB-SubCell"/>
</dbReference>